<organism evidence="1 2">
    <name type="scientific">Armillaria luteobubalina</name>
    <dbReference type="NCBI Taxonomy" id="153913"/>
    <lineage>
        <taxon>Eukaryota</taxon>
        <taxon>Fungi</taxon>
        <taxon>Dikarya</taxon>
        <taxon>Basidiomycota</taxon>
        <taxon>Agaricomycotina</taxon>
        <taxon>Agaricomycetes</taxon>
        <taxon>Agaricomycetidae</taxon>
        <taxon>Agaricales</taxon>
        <taxon>Marasmiineae</taxon>
        <taxon>Physalacriaceae</taxon>
        <taxon>Armillaria</taxon>
    </lineage>
</organism>
<evidence type="ECO:0000313" key="2">
    <source>
        <dbReference type="Proteomes" id="UP001175228"/>
    </source>
</evidence>
<dbReference type="EMBL" id="JAUEPU010000003">
    <property type="protein sequence ID" value="KAK0504334.1"/>
    <property type="molecule type" value="Genomic_DNA"/>
</dbReference>
<proteinExistence type="predicted"/>
<keyword evidence="2" id="KW-1185">Reference proteome</keyword>
<accession>A0AA39QMD6</accession>
<comment type="caution">
    <text evidence="1">The sequence shown here is derived from an EMBL/GenBank/DDBJ whole genome shotgun (WGS) entry which is preliminary data.</text>
</comment>
<sequence>MSQDSDIRASVKGFSSQLRARILQVWTTKPTTGDEYAYCQTRGRSTPCSRCLSMGGVCIAYNIGCFNCSVNKVACSRFDDEKYYRIQQFIAVDIESIPSVVQACLDLQHRTLTPVSMKGRIEVSEYTNNLCGYGYPLAETSISLTSPGEDALTEIGCDINRTFYSLYQENKDLRRENERLRGGFHLGAKTNESQSVNTDGTVSVLTRCQMPSYAELCTRTSCLPPRLARKTLSSW</sequence>
<evidence type="ECO:0000313" key="1">
    <source>
        <dbReference type="EMBL" id="KAK0504334.1"/>
    </source>
</evidence>
<gene>
    <name evidence="1" type="ORF">EDD18DRAFT_496309</name>
</gene>
<protein>
    <submittedName>
        <fullName evidence="1">Uncharacterized protein</fullName>
    </submittedName>
</protein>
<name>A0AA39QMD6_9AGAR</name>
<reference evidence="1" key="1">
    <citation type="submission" date="2023-06" db="EMBL/GenBank/DDBJ databases">
        <authorList>
            <consortium name="Lawrence Berkeley National Laboratory"/>
            <person name="Ahrendt S."/>
            <person name="Sahu N."/>
            <person name="Indic B."/>
            <person name="Wong-Bajracharya J."/>
            <person name="Merenyi Z."/>
            <person name="Ke H.-M."/>
            <person name="Monk M."/>
            <person name="Kocsube S."/>
            <person name="Drula E."/>
            <person name="Lipzen A."/>
            <person name="Balint B."/>
            <person name="Henrissat B."/>
            <person name="Andreopoulos B."/>
            <person name="Martin F.M."/>
            <person name="Harder C.B."/>
            <person name="Rigling D."/>
            <person name="Ford K.L."/>
            <person name="Foster G.D."/>
            <person name="Pangilinan J."/>
            <person name="Papanicolaou A."/>
            <person name="Barry K."/>
            <person name="LaButti K."/>
            <person name="Viragh M."/>
            <person name="Koriabine M."/>
            <person name="Yan M."/>
            <person name="Riley R."/>
            <person name="Champramary S."/>
            <person name="Plett K.L."/>
            <person name="Tsai I.J."/>
            <person name="Slot J."/>
            <person name="Sipos G."/>
            <person name="Plett J."/>
            <person name="Nagy L.G."/>
            <person name="Grigoriev I.V."/>
        </authorList>
    </citation>
    <scope>NUCLEOTIDE SEQUENCE</scope>
    <source>
        <strain evidence="1">HWK02</strain>
    </source>
</reference>
<dbReference type="Proteomes" id="UP001175228">
    <property type="component" value="Unassembled WGS sequence"/>
</dbReference>
<dbReference type="AlphaFoldDB" id="A0AA39QMD6"/>